<proteinExistence type="predicted"/>
<dbReference type="Gene3D" id="3.30.70.20">
    <property type="match status" value="1"/>
</dbReference>
<dbReference type="Proteomes" id="UP000561045">
    <property type="component" value="Unassembled WGS sequence"/>
</dbReference>
<feature type="compositionally biased region" description="Low complexity" evidence="1">
    <location>
        <begin position="614"/>
        <end position="637"/>
    </location>
</feature>
<evidence type="ECO:0000313" key="3">
    <source>
        <dbReference type="Proteomes" id="UP000561045"/>
    </source>
</evidence>
<evidence type="ECO:0000313" key="2">
    <source>
        <dbReference type="EMBL" id="MBB4014927.1"/>
    </source>
</evidence>
<organism evidence="2 3">
    <name type="scientific">Niveibacterium umoris</name>
    <dbReference type="NCBI Taxonomy" id="1193620"/>
    <lineage>
        <taxon>Bacteria</taxon>
        <taxon>Pseudomonadati</taxon>
        <taxon>Pseudomonadota</taxon>
        <taxon>Betaproteobacteria</taxon>
        <taxon>Rhodocyclales</taxon>
        <taxon>Rhodocyclaceae</taxon>
        <taxon>Niveibacterium</taxon>
    </lineage>
</organism>
<reference evidence="2 3" key="1">
    <citation type="submission" date="2020-08" db="EMBL/GenBank/DDBJ databases">
        <title>Genomic Encyclopedia of Type Strains, Phase IV (KMG-IV): sequencing the most valuable type-strain genomes for metagenomic binning, comparative biology and taxonomic classification.</title>
        <authorList>
            <person name="Goeker M."/>
        </authorList>
    </citation>
    <scope>NUCLEOTIDE SEQUENCE [LARGE SCALE GENOMIC DNA]</scope>
    <source>
        <strain evidence="2 3">DSM 106739</strain>
    </source>
</reference>
<gene>
    <name evidence="2" type="ORF">GGR36_004285</name>
</gene>
<comment type="caution">
    <text evidence="2">The sequence shown here is derived from an EMBL/GenBank/DDBJ whole genome shotgun (WGS) entry which is preliminary data.</text>
</comment>
<dbReference type="AlphaFoldDB" id="A0A840BX94"/>
<accession>A0A840BX94</accession>
<dbReference type="RefSeq" id="WP_183638457.1">
    <property type="nucleotide sequence ID" value="NZ_BAABLE010000001.1"/>
</dbReference>
<evidence type="ECO:0000256" key="1">
    <source>
        <dbReference type="SAM" id="MobiDB-lite"/>
    </source>
</evidence>
<keyword evidence="3" id="KW-1185">Reference proteome</keyword>
<name>A0A840BX94_9RHOO</name>
<sequence>MDMHAKHQDQLVFHLTGRVQGDALASVAGKDLRPALLAPYRDLDALRHDFPLVLDPQGEGGDCVHTLAALVDDMLQKVAPRGFEGERLRRHALQLETAIRRAVSGGARGTLSDVWDAAAAQLGAAEDDTLEQVLMHAGSAVACDGEVIGCTQDAPAQLLTHAWRIATRAKSRQFHATASRLVQKLSDILRAAHSHSQSGRTPQSLMAALGAPHQAQFDFEALSRVIGKGVPRDELPAPRRARIERALKTLETQRFFAPPGEEDGAPSRYEFAFDNCAAAALAYRERLPALAEVVRAIGIAELEITGAYNEAEHDLIFAALDEHALTAEDLARFPDYLVCIPPAQNDAAVNAMLIDLLSAGMPLKVLVESADLLDDASIGTGHFAFGVRGARLATTAMGLGGMFVLQTAEANLYALRDRMMRGVSCAGPALFSVFASPAGQGSLPPYLAAAAAMQSRAFPAFSYDAAAGSNWATRFSLDNNPRAEDDWSIETIDYADNTLQRQSVRHAFTFADFVLCDPRHAAHFALVRPGDWHDGMLPVADWLALDEADASQHVPYLLAVDETDTLQRVIVDARLMQATRRCLLLWRRLQEHAGVHDSYAERILAGAVPEPVPSAEAAATSPAATPEAPEPEAPVVSEHSRDEAWIETARCPSCNECQNINPRMFAYDANKQAYIKDITAGTYRQLVEAAESCQVAIIHPGAPRDPSEPDLEALLARAEPFR</sequence>
<protein>
    <submittedName>
        <fullName evidence="2">Ferredoxin</fullName>
    </submittedName>
</protein>
<feature type="region of interest" description="Disordered" evidence="1">
    <location>
        <begin position="614"/>
        <end position="641"/>
    </location>
</feature>
<dbReference type="EMBL" id="JACIET010000005">
    <property type="protein sequence ID" value="MBB4014927.1"/>
    <property type="molecule type" value="Genomic_DNA"/>
</dbReference>
<dbReference type="Pfam" id="PF13370">
    <property type="entry name" value="Fer4_13"/>
    <property type="match status" value="1"/>
</dbReference>